<accession>A0A9Q0R714</accession>
<name>A0A9Q0R714_ANAIG</name>
<evidence type="ECO:0000313" key="2">
    <source>
        <dbReference type="Proteomes" id="UP001149090"/>
    </source>
</evidence>
<comment type="caution">
    <text evidence="1">The sequence shown here is derived from an EMBL/GenBank/DDBJ whole genome shotgun (WGS) entry which is preliminary data.</text>
</comment>
<keyword evidence="2" id="KW-1185">Reference proteome</keyword>
<sequence>MKKQIKNYYFLFLVHLSSTEETNTDFSFLFENNWEYYYIDNIYKPYFKLSILSNLQKEQKQKQKQKEEEKDLLQIDIKNNWGKIMESILQSSLLSFMKHDQIENAINFIKNEMKDGTILYKKLQNMIEKGKEKGINLYEWDRNKLIQQKHSSSKQKFESFNSFIQLEFRRKVKSILSIFFSQIMVNDNFKIKLNTNEKKEVKIFWENVLEKIKIKPILKIVKYQFNNSKFPFFYQFYSELLITNQNQNQNQNQIQNLMKVQSSFKNLVSEYYKNDNNDLSKYFLKLFL</sequence>
<dbReference type="AlphaFoldDB" id="A0A9Q0R714"/>
<dbReference type="Proteomes" id="UP001149090">
    <property type="component" value="Unassembled WGS sequence"/>
</dbReference>
<gene>
    <name evidence="1" type="ORF">M0811_02119</name>
</gene>
<organism evidence="1 2">
    <name type="scientific">Anaeramoeba ignava</name>
    <name type="common">Anaerobic marine amoeba</name>
    <dbReference type="NCBI Taxonomy" id="1746090"/>
    <lineage>
        <taxon>Eukaryota</taxon>
        <taxon>Metamonada</taxon>
        <taxon>Anaeramoebidae</taxon>
        <taxon>Anaeramoeba</taxon>
    </lineage>
</organism>
<proteinExistence type="predicted"/>
<dbReference type="EMBL" id="JAPDFW010000103">
    <property type="protein sequence ID" value="KAJ5069549.1"/>
    <property type="molecule type" value="Genomic_DNA"/>
</dbReference>
<protein>
    <submittedName>
        <fullName evidence="1">Uncharacterized protein</fullName>
    </submittedName>
</protein>
<reference evidence="1" key="1">
    <citation type="submission" date="2022-10" db="EMBL/GenBank/DDBJ databases">
        <title>Novel sulphate-reducing endosymbionts in the free-living metamonad Anaeramoeba.</title>
        <authorList>
            <person name="Jerlstrom-Hultqvist J."/>
            <person name="Cepicka I."/>
            <person name="Gallot-Lavallee L."/>
            <person name="Salas-Leiva D."/>
            <person name="Curtis B.A."/>
            <person name="Zahonova K."/>
            <person name="Pipaliya S."/>
            <person name="Dacks J."/>
            <person name="Roger A.J."/>
        </authorList>
    </citation>
    <scope>NUCLEOTIDE SEQUENCE</scope>
    <source>
        <strain evidence="1">BMAN</strain>
    </source>
</reference>
<evidence type="ECO:0000313" key="1">
    <source>
        <dbReference type="EMBL" id="KAJ5069549.1"/>
    </source>
</evidence>